<dbReference type="InterPro" id="IPR013325">
    <property type="entry name" value="RNA_pol_sigma_r2"/>
</dbReference>
<dbReference type="PANTHER" id="PTHR43133:SF8">
    <property type="entry name" value="RNA POLYMERASE SIGMA FACTOR HI_1459-RELATED"/>
    <property type="match status" value="1"/>
</dbReference>
<proteinExistence type="inferred from homology"/>
<keyword evidence="4" id="KW-0238">DNA-binding</keyword>
<dbReference type="InterPro" id="IPR013249">
    <property type="entry name" value="RNA_pol_sigma70_r4_t2"/>
</dbReference>
<dbReference type="AlphaFoldDB" id="A0A369I3J8"/>
<evidence type="ECO:0000256" key="2">
    <source>
        <dbReference type="ARBA" id="ARBA00023015"/>
    </source>
</evidence>
<dbReference type="SUPFAM" id="SSF88946">
    <property type="entry name" value="Sigma2 domain of RNA polymerase sigma factors"/>
    <property type="match status" value="1"/>
</dbReference>
<evidence type="ECO:0000256" key="3">
    <source>
        <dbReference type="ARBA" id="ARBA00023082"/>
    </source>
</evidence>
<dbReference type="SUPFAM" id="SSF88659">
    <property type="entry name" value="Sigma3 and sigma4 domains of RNA polymerase sigma factors"/>
    <property type="match status" value="1"/>
</dbReference>
<dbReference type="GO" id="GO:0006352">
    <property type="term" value="P:DNA-templated transcription initiation"/>
    <property type="evidence" value="ECO:0007669"/>
    <property type="project" value="InterPro"/>
</dbReference>
<evidence type="ECO:0000259" key="7">
    <source>
        <dbReference type="Pfam" id="PF08281"/>
    </source>
</evidence>
<evidence type="ECO:0000313" key="9">
    <source>
        <dbReference type="Proteomes" id="UP000253141"/>
    </source>
</evidence>
<dbReference type="InterPro" id="IPR007627">
    <property type="entry name" value="RNA_pol_sigma70_r2"/>
</dbReference>
<comment type="similarity">
    <text evidence="1">Belongs to the sigma-70 factor family. ECF subfamily.</text>
</comment>
<dbReference type="Gene3D" id="1.10.10.10">
    <property type="entry name" value="Winged helix-like DNA-binding domain superfamily/Winged helix DNA-binding domain"/>
    <property type="match status" value="1"/>
</dbReference>
<keyword evidence="9" id="KW-1185">Reference proteome</keyword>
<organism evidence="8 9">
    <name type="scientific">Runella aurantiaca</name>
    <dbReference type="NCBI Taxonomy" id="2282308"/>
    <lineage>
        <taxon>Bacteria</taxon>
        <taxon>Pseudomonadati</taxon>
        <taxon>Bacteroidota</taxon>
        <taxon>Cytophagia</taxon>
        <taxon>Cytophagales</taxon>
        <taxon>Spirosomataceae</taxon>
        <taxon>Runella</taxon>
    </lineage>
</organism>
<accession>A0A369I3J8</accession>
<dbReference type="GO" id="GO:0003677">
    <property type="term" value="F:DNA binding"/>
    <property type="evidence" value="ECO:0007669"/>
    <property type="project" value="UniProtKB-KW"/>
</dbReference>
<name>A0A369I3J8_9BACT</name>
<dbReference type="InterPro" id="IPR039425">
    <property type="entry name" value="RNA_pol_sigma-70-like"/>
</dbReference>
<dbReference type="InterPro" id="IPR013324">
    <property type="entry name" value="RNA_pol_sigma_r3/r4-like"/>
</dbReference>
<evidence type="ECO:0000313" key="8">
    <source>
        <dbReference type="EMBL" id="RDB04371.1"/>
    </source>
</evidence>
<dbReference type="NCBIfam" id="TIGR02937">
    <property type="entry name" value="sigma70-ECF"/>
    <property type="match status" value="1"/>
</dbReference>
<keyword evidence="5" id="KW-0804">Transcription</keyword>
<dbReference type="Gene3D" id="1.10.1740.10">
    <property type="match status" value="1"/>
</dbReference>
<protein>
    <submittedName>
        <fullName evidence="8">RNA polymerase sigma factor</fullName>
    </submittedName>
</protein>
<reference evidence="8 9" key="1">
    <citation type="submission" date="2018-07" db="EMBL/GenBank/DDBJ databases">
        <title>Genome analysis of Runella aurantiaca.</title>
        <authorList>
            <person name="Yang X."/>
        </authorList>
    </citation>
    <scope>NUCLEOTIDE SEQUENCE [LARGE SCALE GENOMIC DNA]</scope>
    <source>
        <strain evidence="8 9">YX9</strain>
    </source>
</reference>
<dbReference type="CDD" id="cd06171">
    <property type="entry name" value="Sigma70_r4"/>
    <property type="match status" value="1"/>
</dbReference>
<evidence type="ECO:0000256" key="4">
    <source>
        <dbReference type="ARBA" id="ARBA00023125"/>
    </source>
</evidence>
<dbReference type="InterPro" id="IPR036388">
    <property type="entry name" value="WH-like_DNA-bd_sf"/>
</dbReference>
<evidence type="ECO:0000256" key="5">
    <source>
        <dbReference type="ARBA" id="ARBA00023163"/>
    </source>
</evidence>
<feature type="domain" description="RNA polymerase sigma factor 70 region 4 type 2" evidence="7">
    <location>
        <begin position="153"/>
        <end position="201"/>
    </location>
</feature>
<dbReference type="GO" id="GO:0016987">
    <property type="term" value="F:sigma factor activity"/>
    <property type="evidence" value="ECO:0007669"/>
    <property type="project" value="UniProtKB-KW"/>
</dbReference>
<dbReference type="Pfam" id="PF04542">
    <property type="entry name" value="Sigma70_r2"/>
    <property type="match status" value="1"/>
</dbReference>
<dbReference type="Proteomes" id="UP000253141">
    <property type="component" value="Unassembled WGS sequence"/>
</dbReference>
<feature type="domain" description="RNA polymerase sigma-70 region 2" evidence="6">
    <location>
        <begin position="58"/>
        <end position="126"/>
    </location>
</feature>
<dbReference type="InterPro" id="IPR014284">
    <property type="entry name" value="RNA_pol_sigma-70_dom"/>
</dbReference>
<dbReference type="PANTHER" id="PTHR43133">
    <property type="entry name" value="RNA POLYMERASE ECF-TYPE SIGMA FACTO"/>
    <property type="match status" value="1"/>
</dbReference>
<gene>
    <name evidence="8" type="ORF">DVG78_19445</name>
</gene>
<comment type="caution">
    <text evidence="8">The sequence shown here is derived from an EMBL/GenBank/DDBJ whole genome shotgun (WGS) entry which is preliminary data.</text>
</comment>
<keyword evidence="2" id="KW-0805">Transcription regulation</keyword>
<sequence length="222" mass="25765">MPSFPQKTASKKSFLSFIHNAGNHFCLYFIIRSKQLFLITLAIIQQAQKRDIKAQRHIFEHYGNTLYRLAFRYLRERMEAEDAVAESFCAIFENISKAKFENVMLFEGWLKRITVNESLKSLKKRANFQLISDTDYETIVIRNEVIECLTAAQILELVSQLPVGYRTVFNLYEIEGFTHAEIAKLLNINEGTSKSQLSKAKGLLQKRIIELDEDYAKSKIVR</sequence>
<evidence type="ECO:0000256" key="1">
    <source>
        <dbReference type="ARBA" id="ARBA00010641"/>
    </source>
</evidence>
<dbReference type="EMBL" id="QPIW01000017">
    <property type="protein sequence ID" value="RDB04371.1"/>
    <property type="molecule type" value="Genomic_DNA"/>
</dbReference>
<dbReference type="Pfam" id="PF08281">
    <property type="entry name" value="Sigma70_r4_2"/>
    <property type="match status" value="1"/>
</dbReference>
<keyword evidence="3" id="KW-0731">Sigma factor</keyword>
<evidence type="ECO:0000259" key="6">
    <source>
        <dbReference type="Pfam" id="PF04542"/>
    </source>
</evidence>